<dbReference type="InterPro" id="IPR003660">
    <property type="entry name" value="HAMP_dom"/>
</dbReference>
<dbReference type="SMART" id="SM00052">
    <property type="entry name" value="EAL"/>
    <property type="match status" value="1"/>
</dbReference>
<feature type="domain" description="HAMP" evidence="6">
    <location>
        <begin position="322"/>
        <end position="375"/>
    </location>
</feature>
<dbReference type="OrthoDB" id="9813903at2"/>
<dbReference type="CDD" id="cd06225">
    <property type="entry name" value="HAMP"/>
    <property type="match status" value="1"/>
</dbReference>
<evidence type="ECO:0000259" key="4">
    <source>
        <dbReference type="PROSITE" id="PS50113"/>
    </source>
</evidence>
<dbReference type="Gene3D" id="6.10.340.10">
    <property type="match status" value="1"/>
</dbReference>
<dbReference type="PATRIC" id="fig|1747903.4.peg.87"/>
<dbReference type="FunFam" id="3.20.20.450:FF:000001">
    <property type="entry name" value="Cyclic di-GMP phosphodiesterase yahA"/>
    <property type="match status" value="1"/>
</dbReference>
<dbReference type="SMART" id="SM00091">
    <property type="entry name" value="PAS"/>
    <property type="match status" value="2"/>
</dbReference>
<dbReference type="GO" id="GO:0007165">
    <property type="term" value="P:signal transduction"/>
    <property type="evidence" value="ECO:0007669"/>
    <property type="project" value="InterPro"/>
</dbReference>
<dbReference type="InterPro" id="IPR029787">
    <property type="entry name" value="Nucleotide_cyclase"/>
</dbReference>
<dbReference type="Gene3D" id="3.30.70.270">
    <property type="match status" value="1"/>
</dbReference>
<feature type="transmembrane region" description="Helical" evidence="2">
    <location>
        <begin position="20"/>
        <end position="38"/>
    </location>
</feature>
<reference evidence="8 9" key="1">
    <citation type="submission" date="2016-04" db="EMBL/GenBank/DDBJ databases">
        <title>Draft genome sequence of Janthinobacterium psychrotolerans sp. nov., isolated from freshwater sediments in Denmark.</title>
        <authorList>
            <person name="Gong X."/>
            <person name="Skrivergaard S."/>
            <person name="Korsgaard B.S."/>
            <person name="Schreiber L."/>
            <person name="Marshall I.P."/>
            <person name="Finster K."/>
            <person name="Schramm A."/>
        </authorList>
    </citation>
    <scope>NUCLEOTIDE SEQUENCE [LARGE SCALE GENOMIC DNA]</scope>
    <source>
        <strain evidence="8 9">S3-2</strain>
    </source>
</reference>
<dbReference type="Gene3D" id="3.20.20.450">
    <property type="entry name" value="EAL domain"/>
    <property type="match status" value="1"/>
</dbReference>
<keyword evidence="2" id="KW-0472">Membrane</keyword>
<feature type="domain" description="PAS" evidence="3">
    <location>
        <begin position="499"/>
        <end position="569"/>
    </location>
</feature>
<proteinExistence type="predicted"/>
<dbReference type="SMART" id="SM00267">
    <property type="entry name" value="GGDEF"/>
    <property type="match status" value="1"/>
</dbReference>
<organism evidence="8 9">
    <name type="scientific">Janthinobacterium psychrotolerans</name>
    <dbReference type="NCBI Taxonomy" id="1747903"/>
    <lineage>
        <taxon>Bacteria</taxon>
        <taxon>Pseudomonadati</taxon>
        <taxon>Pseudomonadota</taxon>
        <taxon>Betaproteobacteria</taxon>
        <taxon>Burkholderiales</taxon>
        <taxon>Oxalobacteraceae</taxon>
        <taxon>Janthinobacterium</taxon>
    </lineage>
</organism>
<feature type="domain" description="GGDEF" evidence="7">
    <location>
        <begin position="656"/>
        <end position="790"/>
    </location>
</feature>
<dbReference type="STRING" id="1747903.ASR47_100181"/>
<dbReference type="InterPro" id="IPR001633">
    <property type="entry name" value="EAL_dom"/>
</dbReference>
<dbReference type="GO" id="GO:0071732">
    <property type="term" value="P:cellular response to nitric oxide"/>
    <property type="evidence" value="ECO:0007669"/>
    <property type="project" value="UniProtKB-ARBA"/>
</dbReference>
<dbReference type="SMART" id="SM00304">
    <property type="entry name" value="HAMP"/>
    <property type="match status" value="1"/>
</dbReference>
<evidence type="ECO:0000259" key="5">
    <source>
        <dbReference type="PROSITE" id="PS50883"/>
    </source>
</evidence>
<feature type="domain" description="EAL" evidence="5">
    <location>
        <begin position="799"/>
        <end position="1053"/>
    </location>
</feature>
<dbReference type="InterPro" id="IPR052155">
    <property type="entry name" value="Biofilm_reg_signaling"/>
</dbReference>
<sequence length="1058" mass="116523">MVGKISRLIGKLTVGRKLALIYLLDLSAVIFISGILINEKYLAIDFSRKEMAGNEYIAMIRDALLPLNRSGAEPRGAAAASDIARAESAYGGTMRSGELAATFAALLRQAHDNKASTPNEAVAPSPVFVAGRELLTRVGNQSNLILDPDLDSYYTMSLVILRFPELLEVINSMRELALNLATAEGAQRQRMQTQFLILEGRMDATMGGIRSDYTEAFEASTPLLRRRLQGSRAALSEAIGRFRASTQALAGAAPYPAGRQDLLLRDAAALASLRLAWQDAESELQRLIQLRIEGFFTRMWLHLGTAVLLLALILGLVFFVARQIALPIRRLARVAQEVRETGDHGLRADWHSADEIGRLVKAFNTMLQQLDFQRVAQQELVARASAADAQRQLVDAIPIPLMVTSIPHHQVLHANQAAHAWQQGLELDPWSRGMDAQARSRFFQRLSDLGAVDEFEVLWHSGGAPTWALISARLIDYQGQRAVLSTFTPINKMKQMESRLELWAKVFEASAESLIVMDANMRIITVNQAFRRHALYDMVDLIGKRPAFLLAPDNNPAQLASLRDTLARRGYWQGEISVQRKSLESYPAWLVMNAVRDLDGVTTHFIASSLDISERKASERQIEHMAHHDALTGLANRHVSNLRLAAAIAQARRNGGKVGVLFIDLDRFKNVNDALGHHVGDALLQSVSARLLELVRDGDTVSRLGGDEFVVILNGIDNVEAIGRLLEARLIPAMRAPHQVAGSELYVSCSVGVAVYPDHGDDLDTLMRHADAAMYQAKNGGRDHARMFSQQLQDQQLQQLHLESDLRHAIERQQLVLHYQPRIDAVGGLLHGVEGLIRWHHPRRGLIAPDSFVPLAEESGLIVPIGAWVIREACRQHLAWRAAGAGEIAISINLSAIQLKNGALVASLREVLAEFPVAPGQIEFELTESILMDNVDDTIATLRQIKALGFGLSIDDFGTGYSSLNYLCRFPLDKLKIDMSFVQNIHSSPQNLAVTKAIIGLGHTLGLTVTAEGVESAADADVLRHAGCDELQGYYFSRPMPQAQLLAWLQGVEQPVPA</sequence>
<dbReference type="PROSITE" id="PS50112">
    <property type="entry name" value="PAS"/>
    <property type="match status" value="1"/>
</dbReference>
<gene>
    <name evidence="8" type="ORF">ASR47_100181</name>
</gene>
<protein>
    <submittedName>
        <fullName evidence="8">PAS domain S-box-containing protein/diguanylate cyclase (GGDEF) domain-containing protein</fullName>
    </submittedName>
</protein>
<dbReference type="EMBL" id="LOCQ01000062">
    <property type="protein sequence ID" value="OBV36609.1"/>
    <property type="molecule type" value="Genomic_DNA"/>
</dbReference>
<feature type="transmembrane region" description="Helical" evidence="2">
    <location>
        <begin position="300"/>
        <end position="321"/>
    </location>
</feature>
<dbReference type="SUPFAM" id="SSF141868">
    <property type="entry name" value="EAL domain-like"/>
    <property type="match status" value="1"/>
</dbReference>
<comment type="catalytic activity">
    <reaction evidence="1">
        <text>3',3'-c-di-GMP + H2O = 5'-phosphoguanylyl(3'-&gt;5')guanosine + H(+)</text>
        <dbReference type="Rhea" id="RHEA:24902"/>
        <dbReference type="ChEBI" id="CHEBI:15377"/>
        <dbReference type="ChEBI" id="CHEBI:15378"/>
        <dbReference type="ChEBI" id="CHEBI:58754"/>
        <dbReference type="ChEBI" id="CHEBI:58805"/>
        <dbReference type="EC" id="3.1.4.52"/>
    </reaction>
    <physiologicalReaction direction="left-to-right" evidence="1">
        <dbReference type="Rhea" id="RHEA:24903"/>
    </physiologicalReaction>
</comment>
<dbReference type="PANTHER" id="PTHR44757:SF2">
    <property type="entry name" value="BIOFILM ARCHITECTURE MAINTENANCE PROTEIN MBAA"/>
    <property type="match status" value="1"/>
</dbReference>
<dbReference type="AlphaFoldDB" id="A0A1A7BV14"/>
<keyword evidence="9" id="KW-1185">Reference proteome</keyword>
<dbReference type="Gene3D" id="3.30.450.20">
    <property type="entry name" value="PAS domain"/>
    <property type="match status" value="1"/>
</dbReference>
<dbReference type="CDD" id="cd00130">
    <property type="entry name" value="PAS"/>
    <property type="match status" value="1"/>
</dbReference>
<dbReference type="InterPro" id="IPR000160">
    <property type="entry name" value="GGDEF_dom"/>
</dbReference>
<dbReference type="GO" id="GO:0071111">
    <property type="term" value="F:cyclic-guanylate-specific phosphodiesterase activity"/>
    <property type="evidence" value="ECO:0007669"/>
    <property type="project" value="UniProtKB-EC"/>
</dbReference>
<dbReference type="Pfam" id="PF00563">
    <property type="entry name" value="EAL"/>
    <property type="match status" value="1"/>
</dbReference>
<dbReference type="NCBIfam" id="TIGR00254">
    <property type="entry name" value="GGDEF"/>
    <property type="match status" value="1"/>
</dbReference>
<dbReference type="PROSITE" id="PS50887">
    <property type="entry name" value="GGDEF"/>
    <property type="match status" value="1"/>
</dbReference>
<comment type="caution">
    <text evidence="8">The sequence shown here is derived from an EMBL/GenBank/DDBJ whole genome shotgun (WGS) entry which is preliminary data.</text>
</comment>
<dbReference type="SUPFAM" id="SSF55073">
    <property type="entry name" value="Nucleotide cyclase"/>
    <property type="match status" value="1"/>
</dbReference>
<dbReference type="FunFam" id="3.30.70.270:FF:000001">
    <property type="entry name" value="Diguanylate cyclase domain protein"/>
    <property type="match status" value="1"/>
</dbReference>
<dbReference type="SUPFAM" id="SSF55785">
    <property type="entry name" value="PYP-like sensor domain (PAS domain)"/>
    <property type="match status" value="1"/>
</dbReference>
<dbReference type="InterPro" id="IPR043128">
    <property type="entry name" value="Rev_trsase/Diguanyl_cyclase"/>
</dbReference>
<dbReference type="InterPro" id="IPR000700">
    <property type="entry name" value="PAS-assoc_C"/>
</dbReference>
<keyword evidence="2" id="KW-1133">Transmembrane helix</keyword>
<dbReference type="Pfam" id="PF00672">
    <property type="entry name" value="HAMP"/>
    <property type="match status" value="1"/>
</dbReference>
<dbReference type="PANTHER" id="PTHR44757">
    <property type="entry name" value="DIGUANYLATE CYCLASE DGCP"/>
    <property type="match status" value="1"/>
</dbReference>
<dbReference type="Proteomes" id="UP000092713">
    <property type="component" value="Unassembled WGS sequence"/>
</dbReference>
<evidence type="ECO:0000313" key="9">
    <source>
        <dbReference type="Proteomes" id="UP000092713"/>
    </source>
</evidence>
<dbReference type="GO" id="GO:0016020">
    <property type="term" value="C:membrane"/>
    <property type="evidence" value="ECO:0007669"/>
    <property type="project" value="InterPro"/>
</dbReference>
<accession>A0A1A7BV14</accession>
<dbReference type="RefSeq" id="WP_065310411.1">
    <property type="nucleotide sequence ID" value="NZ_LOCQ01000062.1"/>
</dbReference>
<evidence type="ECO:0000259" key="6">
    <source>
        <dbReference type="PROSITE" id="PS50885"/>
    </source>
</evidence>
<dbReference type="InterPro" id="IPR035919">
    <property type="entry name" value="EAL_sf"/>
</dbReference>
<evidence type="ECO:0000256" key="1">
    <source>
        <dbReference type="ARBA" id="ARBA00051114"/>
    </source>
</evidence>
<dbReference type="Pfam" id="PF13426">
    <property type="entry name" value="PAS_9"/>
    <property type="match status" value="1"/>
</dbReference>
<keyword evidence="2" id="KW-0812">Transmembrane</keyword>
<evidence type="ECO:0000256" key="2">
    <source>
        <dbReference type="SAM" id="Phobius"/>
    </source>
</evidence>
<dbReference type="CDD" id="cd01948">
    <property type="entry name" value="EAL"/>
    <property type="match status" value="1"/>
</dbReference>
<dbReference type="InterPro" id="IPR000014">
    <property type="entry name" value="PAS"/>
</dbReference>
<dbReference type="SUPFAM" id="SSF158472">
    <property type="entry name" value="HAMP domain-like"/>
    <property type="match status" value="1"/>
</dbReference>
<dbReference type="InterPro" id="IPR035965">
    <property type="entry name" value="PAS-like_dom_sf"/>
</dbReference>
<evidence type="ECO:0000313" key="8">
    <source>
        <dbReference type="EMBL" id="OBV36609.1"/>
    </source>
</evidence>
<dbReference type="Pfam" id="PF00990">
    <property type="entry name" value="GGDEF"/>
    <property type="match status" value="1"/>
</dbReference>
<dbReference type="PROSITE" id="PS50885">
    <property type="entry name" value="HAMP"/>
    <property type="match status" value="1"/>
</dbReference>
<evidence type="ECO:0000259" key="3">
    <source>
        <dbReference type="PROSITE" id="PS50112"/>
    </source>
</evidence>
<dbReference type="CDD" id="cd01949">
    <property type="entry name" value="GGDEF"/>
    <property type="match status" value="1"/>
</dbReference>
<name>A0A1A7BV14_9BURK</name>
<dbReference type="PROSITE" id="PS50113">
    <property type="entry name" value="PAC"/>
    <property type="match status" value="1"/>
</dbReference>
<evidence type="ECO:0000259" key="7">
    <source>
        <dbReference type="PROSITE" id="PS50887"/>
    </source>
</evidence>
<dbReference type="NCBIfam" id="TIGR00229">
    <property type="entry name" value="sensory_box"/>
    <property type="match status" value="1"/>
</dbReference>
<dbReference type="PROSITE" id="PS50883">
    <property type="entry name" value="EAL"/>
    <property type="match status" value="1"/>
</dbReference>
<feature type="domain" description="PAC" evidence="4">
    <location>
        <begin position="572"/>
        <end position="624"/>
    </location>
</feature>